<name>A0A1I7C5X8_9ENTR</name>
<dbReference type="Proteomes" id="UP000199187">
    <property type="component" value="Unassembled WGS sequence"/>
</dbReference>
<dbReference type="Gene3D" id="3.75.10.10">
    <property type="entry name" value="L-arginine/glycine Amidinotransferase, Chain A"/>
    <property type="match status" value="1"/>
</dbReference>
<dbReference type="PANTHER" id="PTHR47271:SF2">
    <property type="entry name" value="ARGININE DEIMINASE"/>
    <property type="match status" value="1"/>
</dbReference>
<dbReference type="PANTHER" id="PTHR47271">
    <property type="entry name" value="ARGININE DEIMINASE"/>
    <property type="match status" value="1"/>
</dbReference>
<dbReference type="SUPFAM" id="SSF46785">
    <property type="entry name" value="Winged helix' DNA-binding domain"/>
    <property type="match status" value="1"/>
</dbReference>
<dbReference type="Pfam" id="PF02274">
    <property type="entry name" value="ADI"/>
    <property type="match status" value="1"/>
</dbReference>
<evidence type="ECO:0000256" key="2">
    <source>
        <dbReference type="ARBA" id="ARBA00012171"/>
    </source>
</evidence>
<keyword evidence="5" id="KW-1185">Reference proteome</keyword>
<dbReference type="EMBL" id="FPAU01000003">
    <property type="protein sequence ID" value="SFT94774.1"/>
    <property type="molecule type" value="Genomic_DNA"/>
</dbReference>
<protein>
    <recommendedName>
        <fullName evidence="2">arginine deiminase</fullName>
        <ecNumber evidence="2">3.5.3.6</ecNumber>
    </recommendedName>
</protein>
<dbReference type="GO" id="GO:0016990">
    <property type="term" value="F:arginine deiminase activity"/>
    <property type="evidence" value="ECO:0007669"/>
    <property type="project" value="UniProtKB-EC"/>
</dbReference>
<evidence type="ECO:0000313" key="5">
    <source>
        <dbReference type="Proteomes" id="UP000199187"/>
    </source>
</evidence>
<gene>
    <name evidence="4" type="ORF">SAMN05192562_103259</name>
</gene>
<organism evidence="4 5">
    <name type="scientific">Kosakonia arachidis</name>
    <dbReference type="NCBI Taxonomy" id="551989"/>
    <lineage>
        <taxon>Bacteria</taxon>
        <taxon>Pseudomonadati</taxon>
        <taxon>Pseudomonadota</taxon>
        <taxon>Gammaproteobacteria</taxon>
        <taxon>Enterobacterales</taxon>
        <taxon>Enterobacteriaceae</taxon>
        <taxon>Kosakonia</taxon>
    </lineage>
</organism>
<comment type="catalytic activity">
    <reaction evidence="3">
        <text>L-arginine + H2O = L-citrulline + NH4(+)</text>
        <dbReference type="Rhea" id="RHEA:19597"/>
        <dbReference type="ChEBI" id="CHEBI:15377"/>
        <dbReference type="ChEBI" id="CHEBI:28938"/>
        <dbReference type="ChEBI" id="CHEBI:32682"/>
        <dbReference type="ChEBI" id="CHEBI:57743"/>
        <dbReference type="EC" id="3.5.3.6"/>
    </reaction>
</comment>
<proteinExistence type="predicted"/>
<dbReference type="GO" id="GO:0019546">
    <property type="term" value="P:L-arginine deiminase pathway"/>
    <property type="evidence" value="ECO:0007669"/>
    <property type="project" value="TreeGrafter"/>
</dbReference>
<dbReference type="SUPFAM" id="SSF55909">
    <property type="entry name" value="Pentein"/>
    <property type="match status" value="1"/>
</dbReference>
<comment type="pathway">
    <text evidence="1">Amino-acid degradation; L-arginine degradation via ADI pathway; carbamoyl phosphate from L-arginine: step 1/2.</text>
</comment>
<accession>A0A1I7C5X8</accession>
<dbReference type="AlphaFoldDB" id="A0A1I7C5X8"/>
<reference evidence="5" key="1">
    <citation type="submission" date="2016-10" db="EMBL/GenBank/DDBJ databases">
        <authorList>
            <person name="Varghese N."/>
            <person name="Submissions S."/>
        </authorList>
    </citation>
    <scope>NUCLEOTIDE SEQUENCE [LARGE SCALE GENOMIC DNA]</scope>
    <source>
        <strain evidence="5">Ah-143</strain>
    </source>
</reference>
<evidence type="ECO:0000256" key="1">
    <source>
        <dbReference type="ARBA" id="ARBA00005213"/>
    </source>
</evidence>
<evidence type="ECO:0000313" key="4">
    <source>
        <dbReference type="EMBL" id="SFT94774.1"/>
    </source>
</evidence>
<evidence type="ECO:0000256" key="3">
    <source>
        <dbReference type="ARBA" id="ARBA00049429"/>
    </source>
</evidence>
<dbReference type="InterPro" id="IPR036390">
    <property type="entry name" value="WH_DNA-bd_sf"/>
</dbReference>
<dbReference type="EC" id="3.5.3.6" evidence="2"/>
<sequence length="143" mass="15983">MAKPACQRETYNLRAIYRWHPAFADGEFIKYFGDENINYDHATLEGGDVLVIGRGAVLMGFSELTTPQGVKFIANSLFKHRQSTVSRLLKVLGVIKIRNAKGLKIYALNPQLRPVPDAARTVSEMVSSVEHNREFILIHTVAG</sequence>